<sequence>MAATSAAEKVEELVIVGGGIAGLATAVALQRLGKRCLVLERWHEVRQSGAALTLFPNAWRALDALGVGHKLRPHYYLLRTGTITNLANGVTQHQSFVSKGASGEEMGPRVVHRKALLEAIAEELPPECIRFSSKLSSITTEVLNDSSTVVVLTLEDGDIIKAKAVIGCDGVHSVVAQWLGLSPPRNSSRSAVRGLAVFPEGHGLKLQGHQFLSPGVRTGFVPVNKNDVYWFTAQRTTPKMNEMGRDPELILKWTLEELVADVPEEFKEVVLRTTPESLSYAQLTYRAPWNVFIGRAQRGCVTVAGDAMHPTTPDLGQGGCISLEDAVVLARCLARACTAKEMEDAMAQYVGERRARAAWVITVSFFSGFVQQASGGLWAGPMRLFRDLLFYRLIFPMILGIARYDCGRLPEPSEA</sequence>
<evidence type="ECO:0000313" key="5">
    <source>
        <dbReference type="EMBL" id="KAG0503919.1"/>
    </source>
</evidence>
<dbReference type="AlphaFoldDB" id="A0A835VKG0"/>
<comment type="caution">
    <text evidence="5">The sequence shown here is derived from an EMBL/GenBank/DDBJ whole genome shotgun (WGS) entry which is preliminary data.</text>
</comment>
<evidence type="ECO:0000313" key="6">
    <source>
        <dbReference type="Proteomes" id="UP000639772"/>
    </source>
</evidence>
<evidence type="ECO:0000256" key="2">
    <source>
        <dbReference type="ARBA" id="ARBA00023033"/>
    </source>
</evidence>
<dbReference type="GO" id="GO:0071949">
    <property type="term" value="F:FAD binding"/>
    <property type="evidence" value="ECO:0007669"/>
    <property type="project" value="InterPro"/>
</dbReference>
<gene>
    <name evidence="5" type="ORF">HPP92_003991</name>
</gene>
<dbReference type="PRINTS" id="PR00420">
    <property type="entry name" value="RNGMNOXGNASE"/>
</dbReference>
<comment type="similarity">
    <text evidence="3">Belongs to the 3-hydroxybenzoate 6-hydroxylase family.</text>
</comment>
<name>A0A835VKG0_VANPL</name>
<dbReference type="EMBL" id="JADCNM010000001">
    <property type="protein sequence ID" value="KAG0503919.1"/>
    <property type="molecule type" value="Genomic_DNA"/>
</dbReference>
<dbReference type="InterPro" id="IPR036188">
    <property type="entry name" value="FAD/NAD-bd_sf"/>
</dbReference>
<dbReference type="Proteomes" id="UP000639772">
    <property type="component" value="Chromosome 1"/>
</dbReference>
<keyword evidence="2" id="KW-0503">Monooxygenase</keyword>
<dbReference type="Pfam" id="PF01494">
    <property type="entry name" value="FAD_binding_3"/>
    <property type="match status" value="1"/>
</dbReference>
<evidence type="ECO:0000256" key="1">
    <source>
        <dbReference type="ARBA" id="ARBA00023002"/>
    </source>
</evidence>
<feature type="domain" description="FAD-binding" evidence="4">
    <location>
        <begin position="13"/>
        <end position="361"/>
    </location>
</feature>
<proteinExistence type="inferred from homology"/>
<dbReference type="PANTHER" id="PTHR45934">
    <property type="entry name" value="FAD/NAD(P)-BINDING OXIDOREDUCTASE FAMILY PROTEIN"/>
    <property type="match status" value="1"/>
</dbReference>
<protein>
    <recommendedName>
        <fullName evidence="4">FAD-binding domain-containing protein</fullName>
    </recommendedName>
</protein>
<dbReference type="OrthoDB" id="1878542at2759"/>
<evidence type="ECO:0000259" key="4">
    <source>
        <dbReference type="Pfam" id="PF01494"/>
    </source>
</evidence>
<keyword evidence="1" id="KW-0560">Oxidoreductase</keyword>
<dbReference type="InterPro" id="IPR002938">
    <property type="entry name" value="FAD-bd"/>
</dbReference>
<dbReference type="Gene3D" id="3.50.50.60">
    <property type="entry name" value="FAD/NAD(P)-binding domain"/>
    <property type="match status" value="1"/>
</dbReference>
<evidence type="ECO:0000256" key="3">
    <source>
        <dbReference type="ARBA" id="ARBA00024018"/>
    </source>
</evidence>
<accession>A0A835VKG0</accession>
<organism evidence="5 6">
    <name type="scientific">Vanilla planifolia</name>
    <name type="common">Vanilla</name>
    <dbReference type="NCBI Taxonomy" id="51239"/>
    <lineage>
        <taxon>Eukaryota</taxon>
        <taxon>Viridiplantae</taxon>
        <taxon>Streptophyta</taxon>
        <taxon>Embryophyta</taxon>
        <taxon>Tracheophyta</taxon>
        <taxon>Spermatophyta</taxon>
        <taxon>Magnoliopsida</taxon>
        <taxon>Liliopsida</taxon>
        <taxon>Asparagales</taxon>
        <taxon>Orchidaceae</taxon>
        <taxon>Vanilloideae</taxon>
        <taxon>Vanilleae</taxon>
        <taxon>Vanilla</taxon>
    </lineage>
</organism>
<dbReference type="PANTHER" id="PTHR45934:SF1">
    <property type="entry name" value="OS04G0423100 PROTEIN"/>
    <property type="match status" value="1"/>
</dbReference>
<dbReference type="SUPFAM" id="SSF51905">
    <property type="entry name" value="FAD/NAD(P)-binding domain"/>
    <property type="match status" value="1"/>
</dbReference>
<reference evidence="5 6" key="1">
    <citation type="journal article" date="2020" name="Nat. Food">
        <title>A phased Vanilla planifolia genome enables genetic improvement of flavour and production.</title>
        <authorList>
            <person name="Hasing T."/>
            <person name="Tang H."/>
            <person name="Brym M."/>
            <person name="Khazi F."/>
            <person name="Huang T."/>
            <person name="Chambers A.H."/>
        </authorList>
    </citation>
    <scope>NUCLEOTIDE SEQUENCE [LARGE SCALE GENOMIC DNA]</scope>
    <source>
        <tissue evidence="5">Leaf</tissue>
    </source>
</reference>
<dbReference type="GO" id="GO:0004497">
    <property type="term" value="F:monooxygenase activity"/>
    <property type="evidence" value="ECO:0007669"/>
    <property type="project" value="UniProtKB-KW"/>
</dbReference>
<dbReference type="InterPro" id="IPR044560">
    <property type="entry name" value="MOase"/>
</dbReference>